<evidence type="ECO:0000256" key="4">
    <source>
        <dbReference type="ARBA" id="ARBA00022519"/>
    </source>
</evidence>
<dbReference type="GO" id="GO:0009103">
    <property type="term" value="P:lipopolysaccharide biosynthetic process"/>
    <property type="evidence" value="ECO:0007669"/>
    <property type="project" value="UniProtKB-KW"/>
</dbReference>
<keyword evidence="14" id="KW-1185">Reference proteome</keyword>
<keyword evidence="4" id="KW-0997">Cell inner membrane</keyword>
<keyword evidence="6 11" id="KW-0812">Transmembrane</keyword>
<comment type="subcellular location">
    <subcellularLocation>
        <location evidence="1">Cell membrane</location>
        <topology evidence="1">Multi-pass membrane protein</topology>
    </subcellularLocation>
</comment>
<organism evidence="13 14">
    <name type="scientific">Azorhizobium oxalatiphilum</name>
    <dbReference type="NCBI Taxonomy" id="980631"/>
    <lineage>
        <taxon>Bacteria</taxon>
        <taxon>Pseudomonadati</taxon>
        <taxon>Pseudomonadota</taxon>
        <taxon>Alphaproteobacteria</taxon>
        <taxon>Hyphomicrobiales</taxon>
        <taxon>Xanthobacteraceae</taxon>
        <taxon>Azorhizobium</taxon>
    </lineage>
</organism>
<evidence type="ECO:0000256" key="5">
    <source>
        <dbReference type="ARBA" id="ARBA00022556"/>
    </source>
</evidence>
<feature type="transmembrane region" description="Helical" evidence="11">
    <location>
        <begin position="100"/>
        <end position="119"/>
    </location>
</feature>
<evidence type="ECO:0000256" key="9">
    <source>
        <dbReference type="ARBA" id="ARBA00023098"/>
    </source>
</evidence>
<evidence type="ECO:0000256" key="10">
    <source>
        <dbReference type="ARBA" id="ARBA00023136"/>
    </source>
</evidence>
<keyword evidence="7" id="KW-0448">Lipopolysaccharide biosynthesis</keyword>
<evidence type="ECO:0000313" key="13">
    <source>
        <dbReference type="EMBL" id="GGF50621.1"/>
    </source>
</evidence>
<evidence type="ECO:0000313" key="14">
    <source>
        <dbReference type="Proteomes" id="UP000606044"/>
    </source>
</evidence>
<dbReference type="SUPFAM" id="SSF103481">
    <property type="entry name" value="Multidrug resistance efflux transporter EmrE"/>
    <property type="match status" value="1"/>
</dbReference>
<keyword evidence="3" id="KW-0444">Lipid biosynthesis</keyword>
<reference evidence="13" key="1">
    <citation type="journal article" date="2014" name="Int. J. Syst. Evol. Microbiol.">
        <title>Complete genome sequence of Corynebacterium casei LMG S-19264T (=DSM 44701T), isolated from a smear-ripened cheese.</title>
        <authorList>
            <consortium name="US DOE Joint Genome Institute (JGI-PGF)"/>
            <person name="Walter F."/>
            <person name="Albersmeier A."/>
            <person name="Kalinowski J."/>
            <person name="Ruckert C."/>
        </authorList>
    </citation>
    <scope>NUCLEOTIDE SEQUENCE</scope>
    <source>
        <strain evidence="13">CCM 7897</strain>
    </source>
</reference>
<keyword evidence="10 11" id="KW-0472">Membrane</keyword>
<sequence>MSMLFLLALSVVCDVTGQLAFKKGADTLPRPANLGVFLVALFRAPWLLLGIAIYCAEFAIWIRVLMIAPLGIAFPLASLNIIGIMLASHLVLGEPINRRQYAGAVLVMAGIALVAGSLWDPTWPSLIAAS</sequence>
<dbReference type="PANTHER" id="PTHR30561:SF9">
    <property type="entry name" value="4-AMINO-4-DEOXY-L-ARABINOSE-PHOSPHOUNDECAPRENOL FLIPPASE SUBUNIT ARNF-RELATED"/>
    <property type="match status" value="1"/>
</dbReference>
<keyword evidence="5" id="KW-0441">Lipid A biosynthesis</keyword>
<dbReference type="EMBL" id="BMCT01000001">
    <property type="protein sequence ID" value="GGF50621.1"/>
    <property type="molecule type" value="Genomic_DNA"/>
</dbReference>
<gene>
    <name evidence="13" type="ORF">GCM10007301_07500</name>
</gene>
<evidence type="ECO:0000256" key="6">
    <source>
        <dbReference type="ARBA" id="ARBA00022692"/>
    </source>
</evidence>
<dbReference type="Gene3D" id="1.10.3730.20">
    <property type="match status" value="1"/>
</dbReference>
<dbReference type="GO" id="GO:0009245">
    <property type="term" value="P:lipid A biosynthetic process"/>
    <property type="evidence" value="ECO:0007669"/>
    <property type="project" value="UniProtKB-KW"/>
</dbReference>
<comment type="caution">
    <text evidence="13">The sequence shown here is derived from an EMBL/GenBank/DDBJ whole genome shotgun (WGS) entry which is preliminary data.</text>
</comment>
<proteinExistence type="predicted"/>
<evidence type="ECO:0000256" key="11">
    <source>
        <dbReference type="SAM" id="Phobius"/>
    </source>
</evidence>
<feature type="domain" description="EamA" evidence="12">
    <location>
        <begin position="46"/>
        <end position="114"/>
    </location>
</feature>
<evidence type="ECO:0000259" key="12">
    <source>
        <dbReference type="Pfam" id="PF00892"/>
    </source>
</evidence>
<feature type="transmembrane region" description="Helical" evidence="11">
    <location>
        <begin position="36"/>
        <end position="55"/>
    </location>
</feature>
<feature type="transmembrane region" description="Helical" evidence="11">
    <location>
        <begin position="67"/>
        <end position="88"/>
    </location>
</feature>
<keyword evidence="8 11" id="KW-1133">Transmembrane helix</keyword>
<dbReference type="InterPro" id="IPR037185">
    <property type="entry name" value="EmrE-like"/>
</dbReference>
<evidence type="ECO:0000256" key="7">
    <source>
        <dbReference type="ARBA" id="ARBA00022985"/>
    </source>
</evidence>
<evidence type="ECO:0000256" key="1">
    <source>
        <dbReference type="ARBA" id="ARBA00004651"/>
    </source>
</evidence>
<reference evidence="13" key="2">
    <citation type="submission" date="2020-09" db="EMBL/GenBank/DDBJ databases">
        <authorList>
            <person name="Sun Q."/>
            <person name="Sedlacek I."/>
        </authorList>
    </citation>
    <scope>NUCLEOTIDE SEQUENCE</scope>
    <source>
        <strain evidence="13">CCM 7897</strain>
    </source>
</reference>
<evidence type="ECO:0000256" key="3">
    <source>
        <dbReference type="ARBA" id="ARBA00022516"/>
    </source>
</evidence>
<dbReference type="PANTHER" id="PTHR30561">
    <property type="entry name" value="SMR FAMILY PROTON-DEPENDENT DRUG EFFLUX TRANSPORTER SUGE"/>
    <property type="match status" value="1"/>
</dbReference>
<accession>A0A917BLM9</accession>
<evidence type="ECO:0000256" key="2">
    <source>
        <dbReference type="ARBA" id="ARBA00022475"/>
    </source>
</evidence>
<dbReference type="GO" id="GO:0005886">
    <property type="term" value="C:plasma membrane"/>
    <property type="evidence" value="ECO:0007669"/>
    <property type="project" value="UniProtKB-SubCell"/>
</dbReference>
<dbReference type="InterPro" id="IPR000390">
    <property type="entry name" value="Small_drug/metabolite_transptr"/>
</dbReference>
<dbReference type="Pfam" id="PF00892">
    <property type="entry name" value="EamA"/>
    <property type="match status" value="1"/>
</dbReference>
<dbReference type="AlphaFoldDB" id="A0A917BLM9"/>
<dbReference type="GO" id="GO:0022857">
    <property type="term" value="F:transmembrane transporter activity"/>
    <property type="evidence" value="ECO:0007669"/>
    <property type="project" value="InterPro"/>
</dbReference>
<dbReference type="InterPro" id="IPR000620">
    <property type="entry name" value="EamA_dom"/>
</dbReference>
<keyword evidence="2" id="KW-1003">Cell membrane</keyword>
<name>A0A917BLM9_9HYPH</name>
<dbReference type="Proteomes" id="UP000606044">
    <property type="component" value="Unassembled WGS sequence"/>
</dbReference>
<protein>
    <submittedName>
        <fullName evidence="13">Membrane protein</fullName>
    </submittedName>
</protein>
<evidence type="ECO:0000256" key="8">
    <source>
        <dbReference type="ARBA" id="ARBA00022989"/>
    </source>
</evidence>
<dbReference type="RefSeq" id="WP_188575513.1">
    <property type="nucleotide sequence ID" value="NZ_BMCT01000001.1"/>
</dbReference>
<keyword evidence="9" id="KW-0443">Lipid metabolism</keyword>